<keyword evidence="4" id="KW-0472">Membrane</keyword>
<dbReference type="Pfam" id="PF11856">
    <property type="entry name" value="DUF3376"/>
    <property type="match status" value="1"/>
</dbReference>
<feature type="short sequence motif" description="GXSXG" evidence="2">
    <location>
        <begin position="72"/>
        <end position="76"/>
    </location>
</feature>
<organism evidence="6 7">
    <name type="scientific">Saccharopolyspora montiporae</name>
    <dbReference type="NCBI Taxonomy" id="2781240"/>
    <lineage>
        <taxon>Bacteria</taxon>
        <taxon>Bacillati</taxon>
        <taxon>Actinomycetota</taxon>
        <taxon>Actinomycetes</taxon>
        <taxon>Pseudonocardiales</taxon>
        <taxon>Pseudonocardiaceae</taxon>
        <taxon>Saccharopolyspora</taxon>
    </lineage>
</organism>
<proteinExistence type="predicted"/>
<evidence type="ECO:0000313" key="6">
    <source>
        <dbReference type="EMBL" id="MBE9375698.1"/>
    </source>
</evidence>
<dbReference type="Pfam" id="PF01734">
    <property type="entry name" value="Patatin"/>
    <property type="match status" value="1"/>
</dbReference>
<dbReference type="PROSITE" id="PS51635">
    <property type="entry name" value="PNPLA"/>
    <property type="match status" value="1"/>
</dbReference>
<protein>
    <submittedName>
        <fullName evidence="6">Patatin-like protein</fullName>
    </submittedName>
</protein>
<feature type="transmembrane region" description="Helical" evidence="4">
    <location>
        <begin position="918"/>
        <end position="937"/>
    </location>
</feature>
<keyword evidence="7" id="KW-1185">Reference proteome</keyword>
<dbReference type="InterPro" id="IPR019894">
    <property type="entry name" value="Patatin-related_protein"/>
</dbReference>
<accession>A0A929G2E1</accession>
<evidence type="ECO:0000259" key="5">
    <source>
        <dbReference type="PROSITE" id="PS51635"/>
    </source>
</evidence>
<comment type="caution">
    <text evidence="2">Lacks conserved residue(s) required for the propagation of feature annotation.</text>
</comment>
<dbReference type="EMBL" id="JADEYC010000023">
    <property type="protein sequence ID" value="MBE9375698.1"/>
    <property type="molecule type" value="Genomic_DNA"/>
</dbReference>
<evidence type="ECO:0000256" key="3">
    <source>
        <dbReference type="SAM" id="MobiDB-lite"/>
    </source>
</evidence>
<evidence type="ECO:0000256" key="4">
    <source>
        <dbReference type="SAM" id="Phobius"/>
    </source>
</evidence>
<dbReference type="AlphaFoldDB" id="A0A929G2E1"/>
<dbReference type="InterPro" id="IPR002641">
    <property type="entry name" value="PNPLA_dom"/>
</dbReference>
<dbReference type="InterPro" id="IPR024282">
    <property type="entry name" value="DUF3376"/>
</dbReference>
<feature type="short sequence motif" description="DGA/G" evidence="2">
    <location>
        <begin position="268"/>
        <end position="270"/>
    </location>
</feature>
<reference evidence="6" key="1">
    <citation type="submission" date="2020-10" db="EMBL/GenBank/DDBJ databases">
        <title>Diversity and distribution of actinomycetes associated with coral in the coast of Hainan.</title>
        <authorList>
            <person name="Li F."/>
        </authorList>
    </citation>
    <scope>NUCLEOTIDE SEQUENCE</scope>
    <source>
        <strain evidence="6">HNM0983</strain>
    </source>
</reference>
<dbReference type="GO" id="GO:0016787">
    <property type="term" value="F:hydrolase activity"/>
    <property type="evidence" value="ECO:0007669"/>
    <property type="project" value="UniProtKB-UniRule"/>
</dbReference>
<name>A0A929G2E1_9PSEU</name>
<feature type="transmembrane region" description="Helical" evidence="4">
    <location>
        <begin position="1032"/>
        <end position="1052"/>
    </location>
</feature>
<evidence type="ECO:0000256" key="2">
    <source>
        <dbReference type="PROSITE-ProRule" id="PRU01161"/>
    </source>
</evidence>
<feature type="domain" description="PNPLA" evidence="5">
    <location>
        <begin position="1"/>
        <end position="281"/>
    </location>
</feature>
<feature type="transmembrane region" description="Helical" evidence="4">
    <location>
        <begin position="1092"/>
        <end position="1115"/>
    </location>
</feature>
<comment type="caution">
    <text evidence="6">The sequence shown here is derived from an EMBL/GenBank/DDBJ whole genome shotgun (WGS) entry which is preliminary data.</text>
</comment>
<evidence type="ECO:0000256" key="1">
    <source>
        <dbReference type="ARBA" id="ARBA00023098"/>
    </source>
</evidence>
<dbReference type="Gene3D" id="3.40.1090.10">
    <property type="entry name" value="Cytosolic phospholipase A2 catalytic domain"/>
    <property type="match status" value="1"/>
</dbReference>
<dbReference type="InterPro" id="IPR016035">
    <property type="entry name" value="Acyl_Trfase/lysoPLipase"/>
</dbReference>
<sequence>MRGGASMAVWIGGAVSEVDRLRSALRAPEPSAEQPAAAVPAGKSGDRPDRHPWAELARLAGYDSVALDVLAGASAGGLNATLLSASMVYGFDFAQMRELWIRLADVEAMSRPIPRFWQPAPPSLFEGDDYFRRELVELLTSSGAGNTEQPDRRIELLLTATLLDPLLEQRFDARAGRMVQQRRKALFRFRHRGRAGHVLSDFGDGERFAESVLRLAHAARSTSSYPFAFEPARVHSAHRAVRAGEPDMTGIFSETAPEGKPPDFRVIDGGVLDNIPVEAAVRAIGGAPADRPTRRWLLYLNPDPAVSRDQRKPGRALPVTGTAVQARMSQESLLDDIDALVEHNRVVERSGLRRRSLFAPLHAAAEADRENLLGRQAAASEQDNAVVRAELDAQAVHRLLTEPAANGDGQLLGPVEGDPLAGWSPRARTLLEQRLSEEFARSAGPHVFDDVRGFLSAVQECLWWAWDVEGSADRGELGACKAALYRLRTLGEVIEGCADAYWTGGARLEPIVEPAELGAWVQRVLLRRDRLQHALPSPIGPLLGEVLAAVDDEHRFQEALGGFTAELSSMVESSGADAVPHADGVDAIALARTELHRVADRLARAAPHRADIAQPEQVGFWLLERTGRRGEVLRRLVVLTAPLDVGRAPGSRIDLLRVVSDEQSPLPFTALRGADDRLRIEDKVRGSDLGNFGAFLSAKWRANDWMWGRLDAAAGLVELLADGQRWVQRHAGADELGDELQAVVCRPSTAELGGLDEQRLRQWRTFLAELWSRYAGEVRAELDGLFAAPEDEHPLTATRRMLTERLQWTIAAAEIPYVAQVSPGADPQAGDAAAAEAPAPEQVAEQVRAYDVGAQRFGDLGERRALGLATRLGLVGYRAARPTGRGLLPLLGRAALVVAKPLALLLAFAVAAPTRAAVLGLAAAGTAAFAGAGKLGLHTMFFAPGAAAEAWASMPPAQPDGVQARVLFDFSGWPGGLGGALAAVLAVCCAVWLGARLARGAGSGLRRWIPALAVALVLLSAGYALALTGWRLGPPLVVGIAVLLTWSAATAWRTGTRLAASALTGVVFAAVLGAADAGLLSWPAEVLGAATGWIGVAALLTACLQTALLTAVDVLPPRPRGRRG</sequence>
<dbReference type="GO" id="GO:0016042">
    <property type="term" value="P:lipid catabolic process"/>
    <property type="evidence" value="ECO:0007669"/>
    <property type="project" value="UniProtKB-UniRule"/>
</dbReference>
<keyword evidence="2" id="KW-0378">Hydrolase</keyword>
<dbReference type="NCBIfam" id="TIGR03607">
    <property type="entry name" value="patatin-like protein"/>
    <property type="match status" value="1"/>
</dbReference>
<feature type="compositionally biased region" description="Low complexity" evidence="3">
    <location>
        <begin position="27"/>
        <end position="41"/>
    </location>
</feature>
<dbReference type="SUPFAM" id="SSF52151">
    <property type="entry name" value="FabD/lysophospholipase-like"/>
    <property type="match status" value="1"/>
</dbReference>
<keyword evidence="4" id="KW-0812">Transmembrane</keyword>
<keyword evidence="2" id="KW-0442">Lipid degradation</keyword>
<feature type="transmembrane region" description="Helical" evidence="4">
    <location>
        <begin position="975"/>
        <end position="995"/>
    </location>
</feature>
<keyword evidence="4" id="KW-1133">Transmembrane helix</keyword>
<feature type="transmembrane region" description="Helical" evidence="4">
    <location>
        <begin position="1007"/>
        <end position="1026"/>
    </location>
</feature>
<feature type="active site" description="Proton acceptor" evidence="2">
    <location>
        <position position="268"/>
    </location>
</feature>
<keyword evidence="1 2" id="KW-0443">Lipid metabolism</keyword>
<feature type="transmembrane region" description="Helical" evidence="4">
    <location>
        <begin position="1059"/>
        <end position="1080"/>
    </location>
</feature>
<evidence type="ECO:0000313" key="7">
    <source>
        <dbReference type="Proteomes" id="UP000598360"/>
    </source>
</evidence>
<gene>
    <name evidence="6" type="ORF">IQ251_14690</name>
</gene>
<dbReference type="Proteomes" id="UP000598360">
    <property type="component" value="Unassembled WGS sequence"/>
</dbReference>
<feature type="active site" description="Nucleophile" evidence="2">
    <location>
        <position position="74"/>
    </location>
</feature>
<feature type="transmembrane region" description="Helical" evidence="4">
    <location>
        <begin position="890"/>
        <end position="911"/>
    </location>
</feature>
<feature type="region of interest" description="Disordered" evidence="3">
    <location>
        <begin position="25"/>
        <end position="50"/>
    </location>
</feature>